<keyword evidence="2" id="KW-0560">Oxidoreductase</keyword>
<dbReference type="PANTHER" id="PTHR48106">
    <property type="entry name" value="QUINONE OXIDOREDUCTASE PIG3-RELATED"/>
    <property type="match status" value="1"/>
</dbReference>
<gene>
    <name evidence="4" type="ORF">RWE15_22880</name>
</gene>
<evidence type="ECO:0000256" key="2">
    <source>
        <dbReference type="ARBA" id="ARBA00023002"/>
    </source>
</evidence>
<sequence>MNDLKGDEQKMLGVHAKNPGGPEQLELIDVAVPKPRKGEILIKVHAAALNRTDIITREGKMSYLQNPILGVEVSGTVIDSNGTNFVKDEKVAGLVNGGGVCGICCNACRKSDEDTRLIYI</sequence>
<dbReference type="Gene3D" id="3.90.180.10">
    <property type="entry name" value="Medium-chain alcohol dehydrogenases, catalytic domain"/>
    <property type="match status" value="1"/>
</dbReference>
<reference evidence="4 5" key="1">
    <citation type="submission" date="2023-10" db="EMBL/GenBank/DDBJ databases">
        <title>Virgibacillus halophilus 5B73C genome.</title>
        <authorList>
            <person name="Miliotis G."/>
            <person name="Sengupta P."/>
            <person name="Hameed A."/>
            <person name="Chuvochina M."/>
            <person name="Mcdonagh F."/>
            <person name="Simpson A.C."/>
            <person name="Singh N.K."/>
            <person name="Rekha P.D."/>
            <person name="Raman K."/>
            <person name="Hugenholtz P."/>
            <person name="Venkateswaran K."/>
        </authorList>
    </citation>
    <scope>NUCLEOTIDE SEQUENCE [LARGE SCALE GENOMIC DNA]</scope>
    <source>
        <strain evidence="4 5">5B73C</strain>
    </source>
</reference>
<protein>
    <submittedName>
        <fullName evidence="4">Alcohol dehydrogenase catalytic domain-containing protein</fullName>
    </submittedName>
</protein>
<comment type="caution">
    <text evidence="4">The sequence shown here is derived from an EMBL/GenBank/DDBJ whole genome shotgun (WGS) entry which is preliminary data.</text>
</comment>
<dbReference type="EMBL" id="JAWDIP010000004">
    <property type="protein sequence ID" value="MDY0396626.1"/>
    <property type="molecule type" value="Genomic_DNA"/>
</dbReference>
<evidence type="ECO:0000313" key="4">
    <source>
        <dbReference type="EMBL" id="MDY0396626.1"/>
    </source>
</evidence>
<keyword evidence="1" id="KW-0521">NADP</keyword>
<dbReference type="Pfam" id="PF08240">
    <property type="entry name" value="ADH_N"/>
    <property type="match status" value="1"/>
</dbReference>
<organism evidence="4 5">
    <name type="scientific">Tigheibacillus halophilus</name>
    <dbReference type="NCBI Taxonomy" id="361280"/>
    <lineage>
        <taxon>Bacteria</taxon>
        <taxon>Bacillati</taxon>
        <taxon>Bacillota</taxon>
        <taxon>Bacilli</taxon>
        <taxon>Bacillales</taxon>
        <taxon>Bacillaceae</taxon>
        <taxon>Tigheibacillus</taxon>
    </lineage>
</organism>
<evidence type="ECO:0000256" key="1">
    <source>
        <dbReference type="ARBA" id="ARBA00022857"/>
    </source>
</evidence>
<evidence type="ECO:0000259" key="3">
    <source>
        <dbReference type="Pfam" id="PF08240"/>
    </source>
</evidence>
<name>A0ABU5CCN9_9BACI</name>
<dbReference type="InterPro" id="IPR013154">
    <property type="entry name" value="ADH-like_N"/>
</dbReference>
<dbReference type="InterPro" id="IPR011032">
    <property type="entry name" value="GroES-like_sf"/>
</dbReference>
<accession>A0ABU5CCN9</accession>
<evidence type="ECO:0000313" key="5">
    <source>
        <dbReference type="Proteomes" id="UP001281447"/>
    </source>
</evidence>
<dbReference type="Proteomes" id="UP001281447">
    <property type="component" value="Unassembled WGS sequence"/>
</dbReference>
<dbReference type="SUPFAM" id="SSF50129">
    <property type="entry name" value="GroES-like"/>
    <property type="match status" value="1"/>
</dbReference>
<keyword evidence="5" id="KW-1185">Reference proteome</keyword>
<dbReference type="PANTHER" id="PTHR48106:SF18">
    <property type="entry name" value="QUINONE OXIDOREDUCTASE PIG3"/>
    <property type="match status" value="1"/>
</dbReference>
<proteinExistence type="predicted"/>
<feature type="domain" description="Alcohol dehydrogenase-like N-terminal" evidence="3">
    <location>
        <begin position="37"/>
        <end position="113"/>
    </location>
</feature>